<dbReference type="InterPro" id="IPR012132">
    <property type="entry name" value="GMC_OxRdtase"/>
</dbReference>
<evidence type="ECO:0000256" key="2">
    <source>
        <dbReference type="ARBA" id="ARBA00010790"/>
    </source>
</evidence>
<comment type="caution">
    <text evidence="9">The sequence shown here is derived from an EMBL/GenBank/DDBJ whole genome shotgun (WGS) entry which is preliminary data.</text>
</comment>
<organism evidence="9 10">
    <name type="scientific">Colletotrichum sidae</name>
    <dbReference type="NCBI Taxonomy" id="1347389"/>
    <lineage>
        <taxon>Eukaryota</taxon>
        <taxon>Fungi</taxon>
        <taxon>Dikarya</taxon>
        <taxon>Ascomycota</taxon>
        <taxon>Pezizomycotina</taxon>
        <taxon>Sordariomycetes</taxon>
        <taxon>Hypocreomycetidae</taxon>
        <taxon>Glomerellales</taxon>
        <taxon>Glomerellaceae</taxon>
        <taxon>Colletotrichum</taxon>
        <taxon>Colletotrichum orbiculare species complex</taxon>
    </lineage>
</organism>
<feature type="signal peptide" evidence="7">
    <location>
        <begin position="1"/>
        <end position="19"/>
    </location>
</feature>
<dbReference type="Pfam" id="PF05199">
    <property type="entry name" value="GMC_oxred_C"/>
    <property type="match status" value="1"/>
</dbReference>
<keyword evidence="10" id="KW-1185">Reference proteome</keyword>
<keyword evidence="5 6" id="KW-0472">Membrane</keyword>
<dbReference type="PROSITE" id="PS00624">
    <property type="entry name" value="GMC_OXRED_2"/>
    <property type="match status" value="1"/>
</dbReference>
<feature type="transmembrane region" description="Helical" evidence="6">
    <location>
        <begin position="911"/>
        <end position="933"/>
    </location>
</feature>
<dbReference type="InterPro" id="IPR007867">
    <property type="entry name" value="GMC_OxRtase_C"/>
</dbReference>
<reference evidence="9 10" key="1">
    <citation type="submission" date="2018-11" db="EMBL/GenBank/DDBJ databases">
        <title>Genome sequence and assembly of Colletotrichum sidae.</title>
        <authorList>
            <person name="Gan P."/>
            <person name="Shirasu K."/>
        </authorList>
    </citation>
    <scope>NUCLEOTIDE SEQUENCE [LARGE SCALE GENOMIC DNA]</scope>
    <source>
        <strain evidence="9 10">CBS 518.97</strain>
    </source>
</reference>
<dbReference type="AlphaFoldDB" id="A0A4R8T6M0"/>
<dbReference type="Gene3D" id="3.50.50.60">
    <property type="entry name" value="FAD/NAD(P)-binding domain"/>
    <property type="match status" value="1"/>
</dbReference>
<dbReference type="GO" id="GO:0016614">
    <property type="term" value="F:oxidoreductase activity, acting on CH-OH group of donors"/>
    <property type="evidence" value="ECO:0007669"/>
    <property type="project" value="InterPro"/>
</dbReference>
<accession>A0A4R8T6M0</accession>
<feature type="transmembrane region" description="Helical" evidence="6">
    <location>
        <begin position="1036"/>
        <end position="1060"/>
    </location>
</feature>
<comment type="similarity">
    <text evidence="2">Belongs to the GMC oxidoreductase family.</text>
</comment>
<name>A0A4R8T6M0_9PEZI</name>
<comment type="subcellular location">
    <subcellularLocation>
        <location evidence="1">Membrane</location>
        <topology evidence="1">Multi-pass membrane protein</topology>
    </subcellularLocation>
</comment>
<dbReference type="SUPFAM" id="SSF54373">
    <property type="entry name" value="FAD-linked reductases, C-terminal domain"/>
    <property type="match status" value="1"/>
</dbReference>
<dbReference type="InterPro" id="IPR002293">
    <property type="entry name" value="AA/rel_permease1"/>
</dbReference>
<feature type="transmembrane region" description="Helical" evidence="6">
    <location>
        <begin position="1008"/>
        <end position="1030"/>
    </location>
</feature>
<feature type="transmembrane region" description="Helical" evidence="6">
    <location>
        <begin position="775"/>
        <end position="799"/>
    </location>
</feature>
<gene>
    <name evidence="9" type="primary">HNM1-5</name>
    <name evidence="9" type="ORF">C8034_v005506</name>
</gene>
<dbReference type="GO" id="GO:0022857">
    <property type="term" value="F:transmembrane transporter activity"/>
    <property type="evidence" value="ECO:0007669"/>
    <property type="project" value="InterPro"/>
</dbReference>
<evidence type="ECO:0000256" key="4">
    <source>
        <dbReference type="ARBA" id="ARBA00022989"/>
    </source>
</evidence>
<dbReference type="InterPro" id="IPR000172">
    <property type="entry name" value="GMC_OxRdtase_N"/>
</dbReference>
<keyword evidence="4 6" id="KW-1133">Transmembrane helix</keyword>
<dbReference type="GO" id="GO:0016020">
    <property type="term" value="C:membrane"/>
    <property type="evidence" value="ECO:0007669"/>
    <property type="project" value="UniProtKB-SubCell"/>
</dbReference>
<dbReference type="Proteomes" id="UP000295604">
    <property type="component" value="Unassembled WGS sequence"/>
</dbReference>
<proteinExistence type="inferred from homology"/>
<dbReference type="EMBL" id="QAPF01000222">
    <property type="protein sequence ID" value="TEA13000.1"/>
    <property type="molecule type" value="Genomic_DNA"/>
</dbReference>
<dbReference type="SUPFAM" id="SSF51905">
    <property type="entry name" value="FAD/NAD(P)-binding domain"/>
    <property type="match status" value="1"/>
</dbReference>
<evidence type="ECO:0000256" key="7">
    <source>
        <dbReference type="SAM" id="SignalP"/>
    </source>
</evidence>
<keyword evidence="7" id="KW-0732">Signal</keyword>
<feature type="chain" id="PRO_5020325707" evidence="7">
    <location>
        <begin position="20"/>
        <end position="1125"/>
    </location>
</feature>
<evidence type="ECO:0000256" key="3">
    <source>
        <dbReference type="ARBA" id="ARBA00022692"/>
    </source>
</evidence>
<feature type="transmembrane region" description="Helical" evidence="6">
    <location>
        <begin position="819"/>
        <end position="839"/>
    </location>
</feature>
<dbReference type="PANTHER" id="PTHR11552:SF213">
    <property type="entry name" value="DEHYDROGENASE, PUTATIVE-RELATED"/>
    <property type="match status" value="1"/>
</dbReference>
<feature type="transmembrane region" description="Helical" evidence="6">
    <location>
        <begin position="953"/>
        <end position="979"/>
    </location>
</feature>
<evidence type="ECO:0000256" key="5">
    <source>
        <dbReference type="ARBA" id="ARBA00023136"/>
    </source>
</evidence>
<feature type="transmembrane region" description="Helical" evidence="6">
    <location>
        <begin position="729"/>
        <end position="754"/>
    </location>
</feature>
<sequence length="1125" mass="120617">MRVAIALTFVSLLADSASAIAVPWRTTRSQPRHDPFIGRRAANGTLDDYDYVVVGSGPGGGPVAANLAIAGYKVLLIDAGGDSGDSWTEKVPALHLMSTEFEDTLWNYFVNHYPDLEQQKRDSKMTYRKADGSFYVGLDPPADATPLGVWYPRAGTLGGCSRHNALISTYAHDSDWSNIASITGDDSWSPDNMRSYFEKIEKNMYLPSSIIGHGFSGWLGLSLTSLSLVVEDQKLLSLILSAASAMGQSLLGTLLTTVTGLGQVLLRDLNAPGQTSKTGLYQVPLSMTDSVRGGPRDLILNTANAVNSDGSRKYHLDIKLNTLVTKINFDHTGTKPRATGVEFEEGASLYRADPRSGSATSTGSGSVTARREVIISAGAFNTPQLLKLSGIGPKAELDSFKIPVVVDLPGVGTNMQDRYEATVIGKTDSDFAITSKCTFLEESPDPCLEQYRQGLEPVSRGVYATNGIAIAAVLKSSVADDEPDLLVSGAPAKFKGYFPGYASDSLADARHWAWIILKAHSRNNAGTVTLRSADPRDVPLINFNYYTSGVNAGGEAAKDLQATYEGFEFARRAFGDLVPLDGSFAEVWPGDNVTTAADAKQFLQDEAWGHHASCTCPIGADDDEMAVLDSNFRVRGVEGLRVVDASVFPKIPGFYIALPLYIVSQKANGSIHTSSDEDADLNRLGLETPAKRDIGLLGIVALGWNICNRWSAISATLAISVVSGGPVTLLYGIILIFVLGGACALSMAEIASVYPTAGGQYHWTSILAPRPYSRVLSYCCGSVNFLGWIANGAGFIIQMPVIVLSLAAYLDPTYAPETWHVFLVFQAFNFAFTAYNIFLMKRTAWIHDIGCAKQDTSFVWTTFINESGWSSSGVVFLTGLLNPNFIYSGLDGAIHLAEECTHAASTIPRALLSTITIGFVSAFAFSVAMLYSFTDIEPVLSSPLPILEIWSQASGSSAAAAVFVLVLTTCGCFACTGALQTASRLTWSFARDDAVVFSPILRKVNGRLGVPVNALLVNSALVGVLGFVFLGSSTAFNALVATGLILQQVSFAFPAALALYHRTKGREAFERVLPRRRFRLPRVVGFAANTLTVVTGVVALIFYDFPVVMPVTASNMSENALSPLI</sequence>
<keyword evidence="3 6" id="KW-0812">Transmembrane</keyword>
<feature type="domain" description="Glucose-methanol-choline oxidoreductase N-terminal" evidence="8">
    <location>
        <begin position="378"/>
        <end position="392"/>
    </location>
</feature>
<evidence type="ECO:0000313" key="9">
    <source>
        <dbReference type="EMBL" id="TEA13000.1"/>
    </source>
</evidence>
<dbReference type="GO" id="GO:0050660">
    <property type="term" value="F:flavin adenine dinucleotide binding"/>
    <property type="evidence" value="ECO:0007669"/>
    <property type="project" value="InterPro"/>
</dbReference>
<evidence type="ECO:0000259" key="8">
    <source>
        <dbReference type="PROSITE" id="PS00624"/>
    </source>
</evidence>
<evidence type="ECO:0000256" key="1">
    <source>
        <dbReference type="ARBA" id="ARBA00004141"/>
    </source>
</evidence>
<feature type="transmembrane region" description="Helical" evidence="6">
    <location>
        <begin position="1080"/>
        <end position="1103"/>
    </location>
</feature>
<dbReference type="Pfam" id="PF13520">
    <property type="entry name" value="AA_permease_2"/>
    <property type="match status" value="1"/>
</dbReference>
<dbReference type="Gene3D" id="1.20.1740.10">
    <property type="entry name" value="Amino acid/polyamine transporter I"/>
    <property type="match status" value="1"/>
</dbReference>
<dbReference type="PANTHER" id="PTHR11552">
    <property type="entry name" value="GLUCOSE-METHANOL-CHOLINE GMC OXIDOREDUCTASE"/>
    <property type="match status" value="1"/>
</dbReference>
<dbReference type="Pfam" id="PF00732">
    <property type="entry name" value="GMC_oxred_N"/>
    <property type="match status" value="1"/>
</dbReference>
<dbReference type="Gene3D" id="3.30.560.10">
    <property type="entry name" value="Glucose Oxidase, domain 3"/>
    <property type="match status" value="1"/>
</dbReference>
<evidence type="ECO:0000313" key="10">
    <source>
        <dbReference type="Proteomes" id="UP000295604"/>
    </source>
</evidence>
<evidence type="ECO:0000256" key="6">
    <source>
        <dbReference type="SAM" id="Phobius"/>
    </source>
</evidence>
<protein>
    <submittedName>
        <fullName evidence="9">Choline transport protein</fullName>
    </submittedName>
</protein>
<dbReference type="InterPro" id="IPR036188">
    <property type="entry name" value="FAD/NAD-bd_sf"/>
</dbReference>